<evidence type="ECO:0000256" key="4">
    <source>
        <dbReference type="ARBA" id="ARBA00022989"/>
    </source>
</evidence>
<evidence type="ECO:0000313" key="9">
    <source>
        <dbReference type="Proteomes" id="UP001445335"/>
    </source>
</evidence>
<proteinExistence type="predicted"/>
<keyword evidence="2" id="KW-0812">Transmembrane</keyword>
<evidence type="ECO:0000259" key="7">
    <source>
        <dbReference type="Pfam" id="PF23722"/>
    </source>
</evidence>
<dbReference type="PANTHER" id="PTHR21419:SF23">
    <property type="entry name" value="PROTEIN DEFECTIVE IN EXINE FORMATION 1"/>
    <property type="match status" value="1"/>
</dbReference>
<dbReference type="InterPro" id="IPR045232">
    <property type="entry name" value="FAM234"/>
</dbReference>
<gene>
    <name evidence="8" type="ORF">WJX81_000368</name>
</gene>
<keyword evidence="5" id="KW-0472">Membrane</keyword>
<accession>A0AAW1S8V3</accession>
<evidence type="ECO:0000256" key="3">
    <source>
        <dbReference type="ARBA" id="ARBA00022729"/>
    </source>
</evidence>
<keyword evidence="9" id="KW-1185">Reference proteome</keyword>
<evidence type="ECO:0000256" key="2">
    <source>
        <dbReference type="ARBA" id="ARBA00022692"/>
    </source>
</evidence>
<dbReference type="PANTHER" id="PTHR21419">
    <property type="match status" value="1"/>
</dbReference>
<dbReference type="Gene3D" id="2.130.10.130">
    <property type="entry name" value="Integrin alpha, N-terminal"/>
    <property type="match status" value="2"/>
</dbReference>
<dbReference type="SUPFAM" id="SSF69318">
    <property type="entry name" value="Integrin alpha N-terminal domain"/>
    <property type="match status" value="1"/>
</dbReference>
<comment type="caution">
    <text evidence="8">The sequence shown here is derived from an EMBL/GenBank/DDBJ whole genome shotgun (WGS) entry which is preliminary data.</text>
</comment>
<evidence type="ECO:0000256" key="6">
    <source>
        <dbReference type="SAM" id="MobiDB-lite"/>
    </source>
</evidence>
<dbReference type="Pfam" id="PF13517">
    <property type="entry name" value="FG-GAP_3"/>
    <property type="match status" value="1"/>
</dbReference>
<feature type="region of interest" description="Disordered" evidence="6">
    <location>
        <begin position="242"/>
        <end position="276"/>
    </location>
</feature>
<sequence>MFDWDKSVWNKFLQRQATDDKHPKDASVDEDVLDDDTCEVNLALRWMTEVSSSVYATPLIHDLYSDGHKDIIVPTFVHYLEAVDGEDGARAADGAWPVFHRSTMHTSPLVYDVDYDGVLDLLVATYDGEILAIRDTGEVRAEKLVVPRLRAAILKATRIFVQEGACCRRMAAATQHVRPAPAPALVWVELAVAGALGQAMGHGAAGAGATQQNVPAARTNTQDLTEEGAASFLDLFAETGTELQPETEDGGDSWAERDAGGAAGGGAANSSLHGGGRVDEDARHLIDGDGFDHDHVASWHDRYIHNYEDYLANEDAQVPPWEDEWRSELWGDEAHFEAPHRREDGWLRLDAHIMATPAIGDLDGDGHDELVVGVSWFFDREYYEDPKHRRELGADVDLGGYVAAGVVVFDMRTRAVRWQQHLDLSTDGTALKAYTYSAPTLADLNGDGKLEVVIGTSMGYVYVLDSEGVAREGWPVQMGDVQGQVAVADIDSDGQMELVAADSRGNIAAFTPNATELWERHVGSNIAQSVTVGDVDGDGALEVVFGTTAGGVHALRGATGRDAPGFPFRTRGRIMAPVLLTPLVAGAPGLHLVVQSYDGHLYAIHGATGCADTVDIGETAYAMVLADDLDGDGRTDLVVVTMNGVVYCFEAAASRFHSLHAWPAQVPVQGAFTARADWQGIAATADARAPRDVRGQTLAVRFEITDLRPPLPPAVPGGNDSRGPYHVAVMLQGVGEREMNAGEAPVIGMTDTYYAPGTYQLDLPCPRTRTTSTVHLRMRDGQGQVFEDAFALSFHLHYHRLLKWLVAVPFMACAVALLAAGAEEARPALPSFRRLGMLSP</sequence>
<dbReference type="GO" id="GO:0016020">
    <property type="term" value="C:membrane"/>
    <property type="evidence" value="ECO:0007669"/>
    <property type="project" value="UniProtKB-SubCell"/>
</dbReference>
<feature type="domain" description="DEX1 C-terminal" evidence="7">
    <location>
        <begin position="680"/>
        <end position="795"/>
    </location>
</feature>
<dbReference type="AlphaFoldDB" id="A0AAW1S8V3"/>
<dbReference type="Pfam" id="PF23722">
    <property type="entry name" value="Beta-sand_DEX1"/>
    <property type="match status" value="1"/>
</dbReference>
<organism evidence="8 9">
    <name type="scientific">Elliptochloris bilobata</name>
    <dbReference type="NCBI Taxonomy" id="381761"/>
    <lineage>
        <taxon>Eukaryota</taxon>
        <taxon>Viridiplantae</taxon>
        <taxon>Chlorophyta</taxon>
        <taxon>core chlorophytes</taxon>
        <taxon>Trebouxiophyceae</taxon>
        <taxon>Trebouxiophyceae incertae sedis</taxon>
        <taxon>Elliptochloris clade</taxon>
        <taxon>Elliptochloris</taxon>
    </lineage>
</organism>
<dbReference type="InterPro" id="IPR028994">
    <property type="entry name" value="Integrin_alpha_N"/>
</dbReference>
<evidence type="ECO:0000256" key="5">
    <source>
        <dbReference type="ARBA" id="ARBA00023136"/>
    </source>
</evidence>
<dbReference type="InterPro" id="IPR013517">
    <property type="entry name" value="FG-GAP"/>
</dbReference>
<name>A0AAW1S8V3_9CHLO</name>
<evidence type="ECO:0000256" key="1">
    <source>
        <dbReference type="ARBA" id="ARBA00004167"/>
    </source>
</evidence>
<protein>
    <recommendedName>
        <fullName evidence="7">DEX1 C-terminal domain-containing protein</fullName>
    </recommendedName>
</protein>
<keyword evidence="4" id="KW-1133">Transmembrane helix</keyword>
<keyword evidence="3" id="KW-0732">Signal</keyword>
<dbReference type="EMBL" id="JALJOU010000007">
    <property type="protein sequence ID" value="KAK9842442.1"/>
    <property type="molecule type" value="Genomic_DNA"/>
</dbReference>
<evidence type="ECO:0000313" key="8">
    <source>
        <dbReference type="EMBL" id="KAK9842442.1"/>
    </source>
</evidence>
<dbReference type="InterPro" id="IPR056376">
    <property type="entry name" value="DEX1_C"/>
</dbReference>
<reference evidence="8 9" key="1">
    <citation type="journal article" date="2024" name="Nat. Commun.">
        <title>Phylogenomics reveals the evolutionary origins of lichenization in chlorophyte algae.</title>
        <authorList>
            <person name="Puginier C."/>
            <person name="Libourel C."/>
            <person name="Otte J."/>
            <person name="Skaloud P."/>
            <person name="Haon M."/>
            <person name="Grisel S."/>
            <person name="Petersen M."/>
            <person name="Berrin J.G."/>
            <person name="Delaux P.M."/>
            <person name="Dal Grande F."/>
            <person name="Keller J."/>
        </authorList>
    </citation>
    <scope>NUCLEOTIDE SEQUENCE [LARGE SCALE GENOMIC DNA]</scope>
    <source>
        <strain evidence="8 9">SAG 245.80</strain>
    </source>
</reference>
<comment type="subcellular location">
    <subcellularLocation>
        <location evidence="1">Membrane</location>
        <topology evidence="1">Single-pass membrane protein</topology>
    </subcellularLocation>
</comment>
<dbReference type="SUPFAM" id="SSF50998">
    <property type="entry name" value="Quinoprotein alcohol dehydrogenase-like"/>
    <property type="match status" value="1"/>
</dbReference>
<dbReference type="InterPro" id="IPR011047">
    <property type="entry name" value="Quinoprotein_ADH-like_sf"/>
</dbReference>
<dbReference type="Proteomes" id="UP001445335">
    <property type="component" value="Unassembled WGS sequence"/>
</dbReference>